<comment type="caution">
    <text evidence="1">The sequence shown here is derived from an EMBL/GenBank/DDBJ whole genome shotgun (WGS) entry which is preliminary data.</text>
</comment>
<accession>A0AAD6SMB4</accession>
<dbReference type="AlphaFoldDB" id="A0AAD6SMB4"/>
<proteinExistence type="predicted"/>
<protein>
    <submittedName>
        <fullName evidence="1">Uncharacterized protein</fullName>
    </submittedName>
</protein>
<evidence type="ECO:0000313" key="1">
    <source>
        <dbReference type="EMBL" id="KAJ7029777.1"/>
    </source>
</evidence>
<reference evidence="1" key="1">
    <citation type="submission" date="2023-03" db="EMBL/GenBank/DDBJ databases">
        <title>Massive genome expansion in bonnet fungi (Mycena s.s.) driven by repeated elements and novel gene families across ecological guilds.</title>
        <authorList>
            <consortium name="Lawrence Berkeley National Laboratory"/>
            <person name="Harder C.B."/>
            <person name="Miyauchi S."/>
            <person name="Viragh M."/>
            <person name="Kuo A."/>
            <person name="Thoen E."/>
            <person name="Andreopoulos B."/>
            <person name="Lu D."/>
            <person name="Skrede I."/>
            <person name="Drula E."/>
            <person name="Henrissat B."/>
            <person name="Morin E."/>
            <person name="Kohler A."/>
            <person name="Barry K."/>
            <person name="LaButti K."/>
            <person name="Morin E."/>
            <person name="Salamov A."/>
            <person name="Lipzen A."/>
            <person name="Mereny Z."/>
            <person name="Hegedus B."/>
            <person name="Baldrian P."/>
            <person name="Stursova M."/>
            <person name="Weitz H."/>
            <person name="Taylor A."/>
            <person name="Grigoriev I.V."/>
            <person name="Nagy L.G."/>
            <person name="Martin F."/>
            <person name="Kauserud H."/>
        </authorList>
    </citation>
    <scope>NUCLEOTIDE SEQUENCE</scope>
    <source>
        <strain evidence="1">CBHHK200</strain>
    </source>
</reference>
<organism evidence="1 2">
    <name type="scientific">Mycena alexandri</name>
    <dbReference type="NCBI Taxonomy" id="1745969"/>
    <lineage>
        <taxon>Eukaryota</taxon>
        <taxon>Fungi</taxon>
        <taxon>Dikarya</taxon>
        <taxon>Basidiomycota</taxon>
        <taxon>Agaricomycotina</taxon>
        <taxon>Agaricomycetes</taxon>
        <taxon>Agaricomycetidae</taxon>
        <taxon>Agaricales</taxon>
        <taxon>Marasmiineae</taxon>
        <taxon>Mycenaceae</taxon>
        <taxon>Mycena</taxon>
    </lineage>
</organism>
<name>A0AAD6SMB4_9AGAR</name>
<dbReference type="EMBL" id="JARJCM010000098">
    <property type="protein sequence ID" value="KAJ7029777.1"/>
    <property type="molecule type" value="Genomic_DNA"/>
</dbReference>
<dbReference type="Proteomes" id="UP001218188">
    <property type="component" value="Unassembled WGS sequence"/>
</dbReference>
<keyword evidence="2" id="KW-1185">Reference proteome</keyword>
<sequence length="458" mass="51365">MSLPMPPRVRLSADFYGIVDACELIIEHSLATGVRFSPGRPESEQLDNIMECIVHPSIYLLDCALRPANRGWLAPYELTMLELIFVHDTLANIVGILASLPFLFHAQFHLLEEGGHFPGDEHIGNAQEGFRSYVVFRGAYLRGLDRLNEMHTTRAPPIIDFRYSCVHGADPSPPDSPRSDLLRVIGSPAGRALAVKVEQACALIRPLEISDTEHALGSNWRPPIPISNILHQVLRPAVFVLQQALDPSFHRTRYGSFQFPYTTTRVVQATLRKMMELVHLISLMDPEYPSYVALWDGISAVHLIPEEPPVSDLSMGQFEILDHMVEIYGFEGENSEAGAHMSAALEHLKRVATCWAALLGQRLRSNCARVEIPSWKHANGFYRPCHSMKDLLRYFIRAQIFFVQLAVDPEFRLSVLLPALSVDDRAAVRTALGRVLEQLVQLPPYSSPWPSADIRTSP</sequence>
<gene>
    <name evidence="1" type="ORF">C8F04DRAFT_1187453</name>
</gene>
<evidence type="ECO:0000313" key="2">
    <source>
        <dbReference type="Proteomes" id="UP001218188"/>
    </source>
</evidence>